<feature type="compositionally biased region" description="Basic and acidic residues" evidence="1">
    <location>
        <begin position="19"/>
        <end position="30"/>
    </location>
</feature>
<evidence type="ECO:0000256" key="2">
    <source>
        <dbReference type="SAM" id="Phobius"/>
    </source>
</evidence>
<sequence>MVFDGPGTTDPEQSNKAGEPTRRQRTRPERPWAQHWAAVFSLVPLGLLAAAMWFGRWVRPSGDEWCFLPVVRDGGLTGMLEKFYVHDNGRVANALLVWAYARFGVPGHQWFALISGLVVVGVLWAVTLAAARRAGVTVPRGVPLLVASMVTVLFLFASPNTYKTFYWPAASVSHTLAPVLAGAAVIPLLRARSRTTKITALLVVFLTGVFIGTLSEQSSVCVLVLLSGVLLLGRWIVPGPRRSYVRLWCLVGTAGTVIGTLVLVTSPGSRNRRHGRDAGMASLLAPESLIGAAKGFVRILETLLTTWPYAGAVAVGILLGALATRAGSGTAPLVKHLLLTNAAILAFLLSGYLCTLAAYPVFGPAVATSTRLWNDFRFLYILLLLGIGVLLGHRLRRRTLHPVALVVAGTAVCGLVCVVSALSLHQLEHTMRMRAHQWDRQDQWLRTQAERGARELPYRPTPISKMTEPLDGGWPSRCVARYYHLDRITPARVFPWQ</sequence>
<keyword evidence="2" id="KW-0472">Membrane</keyword>
<organism evidence="3 4">
    <name type="scientific">Streptomyces cathayae</name>
    <dbReference type="NCBI Taxonomy" id="3031124"/>
    <lineage>
        <taxon>Bacteria</taxon>
        <taxon>Bacillati</taxon>
        <taxon>Actinomycetota</taxon>
        <taxon>Actinomycetes</taxon>
        <taxon>Kitasatosporales</taxon>
        <taxon>Streptomycetaceae</taxon>
        <taxon>Streptomyces</taxon>
    </lineage>
</organism>
<dbReference type="EMBL" id="CP121682">
    <property type="protein sequence ID" value="WGD39039.1"/>
    <property type="molecule type" value="Genomic_DNA"/>
</dbReference>
<feature type="transmembrane region" description="Helical" evidence="2">
    <location>
        <begin position="165"/>
        <end position="186"/>
    </location>
</feature>
<feature type="transmembrane region" description="Helical" evidence="2">
    <location>
        <begin position="110"/>
        <end position="130"/>
    </location>
</feature>
<evidence type="ECO:0000256" key="1">
    <source>
        <dbReference type="SAM" id="MobiDB-lite"/>
    </source>
</evidence>
<feature type="transmembrane region" description="Helical" evidence="2">
    <location>
        <begin position="198"/>
        <end position="214"/>
    </location>
</feature>
<feature type="transmembrane region" description="Helical" evidence="2">
    <location>
        <begin position="336"/>
        <end position="358"/>
    </location>
</feature>
<feature type="transmembrane region" description="Helical" evidence="2">
    <location>
        <begin position="32"/>
        <end position="54"/>
    </location>
</feature>
<keyword evidence="4" id="KW-1185">Reference proteome</keyword>
<feature type="region of interest" description="Disordered" evidence="1">
    <location>
        <begin position="1"/>
        <end position="30"/>
    </location>
</feature>
<gene>
    <name evidence="3" type="ORF">PYS65_02000</name>
</gene>
<dbReference type="Pfam" id="PF19528">
    <property type="entry name" value="DUF6056"/>
    <property type="match status" value="1"/>
</dbReference>
<feature type="transmembrane region" description="Helical" evidence="2">
    <location>
        <begin position="244"/>
        <end position="264"/>
    </location>
</feature>
<name>A0ABY8JUB5_9ACTN</name>
<dbReference type="RefSeq" id="WP_279331962.1">
    <property type="nucleotide sequence ID" value="NZ_CP121682.1"/>
</dbReference>
<feature type="transmembrane region" description="Helical" evidence="2">
    <location>
        <begin position="402"/>
        <end position="424"/>
    </location>
</feature>
<reference evidence="3 4" key="1">
    <citation type="submission" date="2023-03" db="EMBL/GenBank/DDBJ databases">
        <authorList>
            <person name="Mo P."/>
        </authorList>
    </citation>
    <scope>NUCLEOTIDE SEQUENCE [LARGE SCALE GENOMIC DNA]</scope>
    <source>
        <strain evidence="3 4">HUAS 5</strain>
    </source>
</reference>
<proteinExistence type="predicted"/>
<keyword evidence="2" id="KW-0812">Transmembrane</keyword>
<feature type="transmembrane region" description="Helical" evidence="2">
    <location>
        <begin position="220"/>
        <end position="237"/>
    </location>
</feature>
<dbReference type="Proteomes" id="UP001216440">
    <property type="component" value="Chromosome"/>
</dbReference>
<dbReference type="InterPro" id="IPR045691">
    <property type="entry name" value="DUF6056"/>
</dbReference>
<accession>A0ABY8JUB5</accession>
<protein>
    <submittedName>
        <fullName evidence="3">DUF6056 family protein</fullName>
    </submittedName>
</protein>
<evidence type="ECO:0000313" key="3">
    <source>
        <dbReference type="EMBL" id="WGD39039.1"/>
    </source>
</evidence>
<feature type="transmembrane region" description="Helical" evidence="2">
    <location>
        <begin position="306"/>
        <end position="324"/>
    </location>
</feature>
<evidence type="ECO:0000313" key="4">
    <source>
        <dbReference type="Proteomes" id="UP001216440"/>
    </source>
</evidence>
<feature type="transmembrane region" description="Helical" evidence="2">
    <location>
        <begin position="378"/>
        <end position="395"/>
    </location>
</feature>
<feature type="transmembrane region" description="Helical" evidence="2">
    <location>
        <begin position="142"/>
        <end position="159"/>
    </location>
</feature>
<keyword evidence="2" id="KW-1133">Transmembrane helix</keyword>